<comment type="caution">
    <text evidence="7">The sequence shown here is derived from an EMBL/GenBank/DDBJ whole genome shotgun (WGS) entry which is preliminary data.</text>
</comment>
<evidence type="ECO:0000313" key="8">
    <source>
        <dbReference type="Proteomes" id="UP000242219"/>
    </source>
</evidence>
<keyword evidence="2 5" id="KW-0812">Transmembrane</keyword>
<feature type="transmembrane region" description="Helical" evidence="5">
    <location>
        <begin position="62"/>
        <end position="78"/>
    </location>
</feature>
<dbReference type="InterPro" id="IPR000412">
    <property type="entry name" value="ABC_2_transport"/>
</dbReference>
<organism evidence="7 8">
    <name type="scientific">Candidatus Brocadia sapporoensis</name>
    <dbReference type="NCBI Taxonomy" id="392547"/>
    <lineage>
        <taxon>Bacteria</taxon>
        <taxon>Pseudomonadati</taxon>
        <taxon>Planctomycetota</taxon>
        <taxon>Candidatus Brocadiia</taxon>
        <taxon>Candidatus Brocadiales</taxon>
        <taxon>Candidatus Brocadiaceae</taxon>
        <taxon>Candidatus Brocadia</taxon>
    </lineage>
</organism>
<feature type="transmembrane region" description="Helical" evidence="5">
    <location>
        <begin position="20"/>
        <end position="42"/>
    </location>
</feature>
<reference evidence="7 8" key="1">
    <citation type="journal article" date="2016" name="Genome Announc.">
        <title>Draft Genome Sequence of the Anaerobic Ammonium-Oxidizing Bacterium 'Candidatus Brocadia sp. 40'.</title>
        <authorList>
            <person name="Ali M."/>
            <person name="Haroon M.F."/>
            <person name="Narita Y."/>
            <person name="Zhang L."/>
            <person name="Rangel Shaw D."/>
            <person name="Okabe S."/>
            <person name="Saikaly P.E."/>
        </authorList>
    </citation>
    <scope>NUCLEOTIDE SEQUENCE [LARGE SCALE GENOMIC DNA]</scope>
    <source>
        <strain evidence="7 8">40</strain>
    </source>
</reference>
<evidence type="ECO:0000256" key="4">
    <source>
        <dbReference type="ARBA" id="ARBA00023136"/>
    </source>
</evidence>
<dbReference type="RefSeq" id="WP_070067284.1">
    <property type="nucleotide sequence ID" value="NZ_MJUW02000084.1"/>
</dbReference>
<dbReference type="Proteomes" id="UP000242219">
    <property type="component" value="Unassembled WGS sequence"/>
</dbReference>
<dbReference type="Pfam" id="PF01061">
    <property type="entry name" value="ABC2_membrane"/>
    <property type="match status" value="1"/>
</dbReference>
<comment type="similarity">
    <text evidence="5">Belongs to the ABC-2 integral membrane protein family.</text>
</comment>
<dbReference type="InterPro" id="IPR047817">
    <property type="entry name" value="ABC2_TM_bact-type"/>
</dbReference>
<dbReference type="AlphaFoldDB" id="A0A1V6LZH6"/>
<feature type="domain" description="ABC transmembrane type-2" evidence="6">
    <location>
        <begin position="24"/>
        <end position="258"/>
    </location>
</feature>
<accession>A0A1V6LZH6</accession>
<keyword evidence="4 5" id="KW-0472">Membrane</keyword>
<proteinExistence type="inferred from homology"/>
<feature type="transmembrane region" description="Helical" evidence="5">
    <location>
        <begin position="237"/>
        <end position="259"/>
    </location>
</feature>
<dbReference type="InterPro" id="IPR051784">
    <property type="entry name" value="Nod_factor_ABC_transporter"/>
</dbReference>
<keyword evidence="5" id="KW-1003">Cell membrane</keyword>
<feature type="transmembrane region" description="Helical" evidence="5">
    <location>
        <begin position="148"/>
        <end position="172"/>
    </location>
</feature>
<evidence type="ECO:0000256" key="2">
    <source>
        <dbReference type="ARBA" id="ARBA00022692"/>
    </source>
</evidence>
<name>A0A1V6LZH6_9BACT</name>
<evidence type="ECO:0000256" key="1">
    <source>
        <dbReference type="ARBA" id="ARBA00004141"/>
    </source>
</evidence>
<comment type="subcellular location">
    <subcellularLocation>
        <location evidence="5">Cell membrane</location>
        <topology evidence="5">Multi-pass membrane protein</topology>
    </subcellularLocation>
    <subcellularLocation>
        <location evidence="1">Membrane</location>
        <topology evidence="1">Multi-pass membrane protein</topology>
    </subcellularLocation>
</comment>
<feature type="transmembrane region" description="Helical" evidence="5">
    <location>
        <begin position="115"/>
        <end position="136"/>
    </location>
</feature>
<dbReference type="PRINTS" id="PR00164">
    <property type="entry name" value="ABC2TRNSPORT"/>
</dbReference>
<dbReference type="InterPro" id="IPR013525">
    <property type="entry name" value="ABC2_TM"/>
</dbReference>
<gene>
    <name evidence="7" type="ORF">BIY37_07925</name>
</gene>
<keyword evidence="5" id="KW-0813">Transport</keyword>
<evidence type="ECO:0000256" key="3">
    <source>
        <dbReference type="ARBA" id="ARBA00022989"/>
    </source>
</evidence>
<evidence type="ECO:0000256" key="5">
    <source>
        <dbReference type="RuleBase" id="RU361157"/>
    </source>
</evidence>
<dbReference type="PANTHER" id="PTHR43229:SF2">
    <property type="entry name" value="NODULATION PROTEIN J"/>
    <property type="match status" value="1"/>
</dbReference>
<dbReference type="EMBL" id="MJUW02000084">
    <property type="protein sequence ID" value="OQD45541.1"/>
    <property type="molecule type" value="Genomic_DNA"/>
</dbReference>
<dbReference type="GO" id="GO:0043190">
    <property type="term" value="C:ATP-binding cassette (ABC) transporter complex"/>
    <property type="evidence" value="ECO:0007669"/>
    <property type="project" value="InterPro"/>
</dbReference>
<dbReference type="PANTHER" id="PTHR43229">
    <property type="entry name" value="NODULATION PROTEIN J"/>
    <property type="match status" value="1"/>
</dbReference>
<evidence type="ECO:0000313" key="7">
    <source>
        <dbReference type="EMBL" id="OQD45541.1"/>
    </source>
</evidence>
<dbReference type="PROSITE" id="PS51012">
    <property type="entry name" value="ABC_TM2"/>
    <property type="match status" value="1"/>
</dbReference>
<dbReference type="GO" id="GO:0140359">
    <property type="term" value="F:ABC-type transporter activity"/>
    <property type="evidence" value="ECO:0007669"/>
    <property type="project" value="InterPro"/>
</dbReference>
<feature type="transmembrane region" description="Helical" evidence="5">
    <location>
        <begin position="179"/>
        <end position="197"/>
    </location>
</feature>
<keyword evidence="8" id="KW-1185">Reference proteome</keyword>
<protein>
    <recommendedName>
        <fullName evidence="5">Transport permease protein</fullName>
    </recommendedName>
</protein>
<keyword evidence="3 5" id="KW-1133">Transmembrane helix</keyword>
<evidence type="ECO:0000259" key="6">
    <source>
        <dbReference type="PROSITE" id="PS51012"/>
    </source>
</evidence>
<sequence>MALFIEKPLAFVWKDLINEVSYKFAFFMQVCGILVTTVTFFYLSKLLGEVGTSYLKPYGGDYFSFVLIGVAFFNYLKVSMDSLSASIREGQMVGTLEALLVTQTEIPTIILSSSLYSFIFASFKVAVYLILGAFFFGVDMGNANIMGAFLILLLTIVSFSSIGIISASFVMVLKKGNPVNWLFTNVSGILGGLYYPVSVLPKWLQKLSAMLPVTYSLEGMRLALLKGSSLNALLPNIAALTAFSAVMLPLSVLIFGYAVRRAKIDGTLTQY</sequence>